<dbReference type="AlphaFoldDB" id="H1DI49"/>
<dbReference type="EMBL" id="ADMC01000025">
    <property type="protein sequence ID" value="EHP46461.1"/>
    <property type="molecule type" value="Genomic_DNA"/>
</dbReference>
<dbReference type="Gene3D" id="1.20.120.1760">
    <property type="match status" value="1"/>
</dbReference>
<dbReference type="GO" id="GO:0016780">
    <property type="term" value="F:phosphotransferase activity, for other substituted phosphate groups"/>
    <property type="evidence" value="ECO:0007669"/>
    <property type="project" value="InterPro"/>
</dbReference>
<feature type="transmembrane region" description="Helical" evidence="3">
    <location>
        <begin position="65"/>
        <end position="84"/>
    </location>
</feature>
<name>H1DI49_9BACT</name>
<feature type="transmembrane region" description="Helical" evidence="3">
    <location>
        <begin position="159"/>
        <end position="183"/>
    </location>
</feature>
<dbReference type="GeneID" id="98069636"/>
<dbReference type="GO" id="GO:0016020">
    <property type="term" value="C:membrane"/>
    <property type="evidence" value="ECO:0007669"/>
    <property type="project" value="InterPro"/>
</dbReference>
<keyword evidence="3" id="KW-0812">Transmembrane</keyword>
<dbReference type="InterPro" id="IPR048254">
    <property type="entry name" value="CDP_ALCOHOL_P_TRANSF_CS"/>
</dbReference>
<dbReference type="Proteomes" id="UP000004892">
    <property type="component" value="Unassembled WGS sequence"/>
</dbReference>
<keyword evidence="3" id="KW-1133">Transmembrane helix</keyword>
<gene>
    <name evidence="4" type="ORF">HMPREF9449_02078</name>
</gene>
<reference evidence="4 5" key="1">
    <citation type="submission" date="2012-01" db="EMBL/GenBank/DDBJ databases">
        <title>The Genome Sequence of Odoribacter laneus YIT 12061.</title>
        <authorList>
            <consortium name="The Broad Institute Genome Sequencing Platform"/>
            <person name="Earl A."/>
            <person name="Ward D."/>
            <person name="Feldgarden M."/>
            <person name="Gevers D."/>
            <person name="Morotomi M."/>
            <person name="Young S.K."/>
            <person name="Zeng Q."/>
            <person name="Gargeya S."/>
            <person name="Fitzgerald M."/>
            <person name="Haas B."/>
            <person name="Abouelleil A."/>
            <person name="Alvarado L."/>
            <person name="Arachchi H.M."/>
            <person name="Berlin A."/>
            <person name="Chapman S.B."/>
            <person name="Gearin G."/>
            <person name="Goldberg J."/>
            <person name="Griggs A."/>
            <person name="Gujja S."/>
            <person name="Hansen M."/>
            <person name="Heiman D."/>
            <person name="Howarth C."/>
            <person name="Larimer J."/>
            <person name="Lui A."/>
            <person name="MacDonald P.J.P."/>
            <person name="McCowen C."/>
            <person name="Montmayeur A."/>
            <person name="Murphy C."/>
            <person name="Neiman D."/>
            <person name="Pearson M."/>
            <person name="Priest M."/>
            <person name="Roberts A."/>
            <person name="Saif S."/>
            <person name="Shea T."/>
            <person name="Sisk P."/>
            <person name="Stolte C."/>
            <person name="Sykes S."/>
            <person name="Wortman J."/>
            <person name="Nusbaum C."/>
            <person name="Birren B."/>
        </authorList>
    </citation>
    <scope>NUCLEOTIDE SEQUENCE [LARGE SCALE GENOMIC DNA]</scope>
    <source>
        <strain evidence="4 5">YIT 12061</strain>
    </source>
</reference>
<evidence type="ECO:0000256" key="1">
    <source>
        <dbReference type="ARBA" id="ARBA00022679"/>
    </source>
</evidence>
<feature type="transmembrane region" description="Helical" evidence="3">
    <location>
        <begin position="134"/>
        <end position="153"/>
    </location>
</feature>
<dbReference type="STRING" id="742817.HMPREF9449_02078"/>
<sequence>MKKHIPNLITGLNALSGSVALFIAMYGYAELAAVFILLGMFFDFFDGLTARLLHVKSEMGKELDSLADIISFGVAPAFLAHLLLRDIVFMGGEGNILDVGIGQQFLLFSPVLIPFFSAFRLAKFNLDVRQSHSFIGMPVPAHALFWVALIFAARYLPEIYAAFFGNAWVLVACIIILSLLLISELPMFSLKISGWGWKENKIQYLYFLTLIGIALIGGLSVILFIIPLYILFCVVNALINVVKR</sequence>
<feature type="transmembrane region" description="Helical" evidence="3">
    <location>
        <begin position="104"/>
        <end position="122"/>
    </location>
</feature>
<dbReference type="PROSITE" id="PS00379">
    <property type="entry name" value="CDP_ALCOHOL_P_TRANSF"/>
    <property type="match status" value="1"/>
</dbReference>
<keyword evidence="3" id="KW-0472">Membrane</keyword>
<comment type="similarity">
    <text evidence="2">Belongs to the CDP-alcohol phosphatidyltransferase class-I family.</text>
</comment>
<dbReference type="InterPro" id="IPR043130">
    <property type="entry name" value="CDP-OH_PTrfase_TM_dom"/>
</dbReference>
<keyword evidence="1 2" id="KW-0808">Transferase</keyword>
<feature type="transmembrane region" description="Helical" evidence="3">
    <location>
        <begin position="204"/>
        <end position="232"/>
    </location>
</feature>
<evidence type="ECO:0000313" key="5">
    <source>
        <dbReference type="Proteomes" id="UP000004892"/>
    </source>
</evidence>
<dbReference type="eggNOG" id="COG1183">
    <property type="taxonomic scope" value="Bacteria"/>
</dbReference>
<accession>H1DI49</accession>
<evidence type="ECO:0000313" key="4">
    <source>
        <dbReference type="EMBL" id="EHP46461.1"/>
    </source>
</evidence>
<dbReference type="InterPro" id="IPR000462">
    <property type="entry name" value="CDP-OH_P_trans"/>
</dbReference>
<evidence type="ECO:0000256" key="3">
    <source>
        <dbReference type="SAM" id="Phobius"/>
    </source>
</evidence>
<dbReference type="Pfam" id="PF01066">
    <property type="entry name" value="CDP-OH_P_transf"/>
    <property type="match status" value="1"/>
</dbReference>
<comment type="caution">
    <text evidence="4">The sequence shown here is derived from an EMBL/GenBank/DDBJ whole genome shotgun (WGS) entry which is preliminary data.</text>
</comment>
<dbReference type="HOGENOM" id="CLU_049944_3_0_10"/>
<protein>
    <submittedName>
        <fullName evidence="4">CDP-diacylglycerol-serine O-phosphatidyltransferase</fullName>
    </submittedName>
</protein>
<proteinExistence type="inferred from homology"/>
<keyword evidence="5" id="KW-1185">Reference proteome</keyword>
<dbReference type="GO" id="GO:0008654">
    <property type="term" value="P:phospholipid biosynthetic process"/>
    <property type="evidence" value="ECO:0007669"/>
    <property type="project" value="InterPro"/>
</dbReference>
<dbReference type="RefSeq" id="WP_009137225.1">
    <property type="nucleotide sequence ID" value="NZ_JH594596.1"/>
</dbReference>
<organism evidence="4 5">
    <name type="scientific">Odoribacter laneus YIT 12061</name>
    <dbReference type="NCBI Taxonomy" id="742817"/>
    <lineage>
        <taxon>Bacteria</taxon>
        <taxon>Pseudomonadati</taxon>
        <taxon>Bacteroidota</taxon>
        <taxon>Bacteroidia</taxon>
        <taxon>Bacteroidales</taxon>
        <taxon>Odoribacteraceae</taxon>
        <taxon>Odoribacter</taxon>
    </lineage>
</organism>
<dbReference type="PATRIC" id="fig|742817.3.peg.2218"/>
<evidence type="ECO:0000256" key="2">
    <source>
        <dbReference type="RuleBase" id="RU003750"/>
    </source>
</evidence>